<accession>A0A4S2KX06</accession>
<keyword evidence="8" id="KW-1185">Reference proteome</keyword>
<dbReference type="SMART" id="SM00692">
    <property type="entry name" value="DM3"/>
    <property type="match status" value="1"/>
</dbReference>
<feature type="domain" description="THAP-type" evidence="6">
    <location>
        <begin position="1"/>
        <end position="80"/>
    </location>
</feature>
<keyword evidence="1" id="KW-0479">Metal-binding</keyword>
<dbReference type="PROSITE" id="PS50950">
    <property type="entry name" value="ZF_THAP"/>
    <property type="match status" value="1"/>
</dbReference>
<dbReference type="InterPro" id="IPR006612">
    <property type="entry name" value="THAP_Znf"/>
</dbReference>
<dbReference type="Pfam" id="PF05485">
    <property type="entry name" value="THAP"/>
    <property type="match status" value="1"/>
</dbReference>
<keyword evidence="2 5" id="KW-0863">Zinc-finger</keyword>
<organism evidence="7 8">
    <name type="scientific">Temnothorax longispinosus</name>
    <dbReference type="NCBI Taxonomy" id="300112"/>
    <lineage>
        <taxon>Eukaryota</taxon>
        <taxon>Metazoa</taxon>
        <taxon>Ecdysozoa</taxon>
        <taxon>Arthropoda</taxon>
        <taxon>Hexapoda</taxon>
        <taxon>Insecta</taxon>
        <taxon>Pterygota</taxon>
        <taxon>Neoptera</taxon>
        <taxon>Endopterygota</taxon>
        <taxon>Hymenoptera</taxon>
        <taxon>Apocrita</taxon>
        <taxon>Aculeata</taxon>
        <taxon>Formicoidea</taxon>
        <taxon>Formicidae</taxon>
        <taxon>Myrmicinae</taxon>
        <taxon>Temnothorax</taxon>
    </lineage>
</organism>
<reference evidence="7 8" key="1">
    <citation type="journal article" date="2019" name="Philos. Trans. R. Soc. Lond., B, Biol. Sci.">
        <title>Ant behaviour and brain gene expression of defending hosts depend on the ecological success of the intruding social parasite.</title>
        <authorList>
            <person name="Kaur R."/>
            <person name="Stoldt M."/>
            <person name="Jongepier E."/>
            <person name="Feldmeyer B."/>
            <person name="Menzel F."/>
            <person name="Bornberg-Bauer E."/>
            <person name="Foitzik S."/>
        </authorList>
    </citation>
    <scope>NUCLEOTIDE SEQUENCE [LARGE SCALE GENOMIC DNA]</scope>
    <source>
        <tissue evidence="7">Whole body</tissue>
    </source>
</reference>
<evidence type="ECO:0000313" key="7">
    <source>
        <dbReference type="EMBL" id="TGZ54663.1"/>
    </source>
</evidence>
<dbReference type="InterPro" id="IPR038441">
    <property type="entry name" value="THAP_Znf_sf"/>
</dbReference>
<proteinExistence type="predicted"/>
<dbReference type="EMBL" id="QBLH01000608">
    <property type="protein sequence ID" value="TGZ54663.1"/>
    <property type="molecule type" value="Genomic_DNA"/>
</dbReference>
<dbReference type="GO" id="GO:0008270">
    <property type="term" value="F:zinc ion binding"/>
    <property type="evidence" value="ECO:0007669"/>
    <property type="project" value="UniProtKB-KW"/>
</dbReference>
<keyword evidence="3" id="KW-0862">Zinc</keyword>
<feature type="non-terminal residue" evidence="7">
    <location>
        <position position="196"/>
    </location>
</feature>
<evidence type="ECO:0000313" key="8">
    <source>
        <dbReference type="Proteomes" id="UP000310200"/>
    </source>
</evidence>
<sequence>MPHTCCAPRCFNKSDEGYALMRFPKEEQHQKMWSDAIFGKNASKSSLENLRLCEVHFDQSDLLVVGRRKEIKKGAIPARFCQCSSVDFCNKSQTSKRKKKGTHVRNVKTKLDSENSNQQYIEHSYSFLQSKTQKRENTLVHYVKTRLDNHICQAGNTSEHPCTSIRNVACSIINHTIENTAQLSKKQVRMINHYYN</sequence>
<dbReference type="Proteomes" id="UP000310200">
    <property type="component" value="Unassembled WGS sequence"/>
</dbReference>
<evidence type="ECO:0000259" key="6">
    <source>
        <dbReference type="PROSITE" id="PS50950"/>
    </source>
</evidence>
<comment type="caution">
    <text evidence="7">The sequence shown here is derived from an EMBL/GenBank/DDBJ whole genome shotgun (WGS) entry which is preliminary data.</text>
</comment>
<dbReference type="SMART" id="SM00980">
    <property type="entry name" value="THAP"/>
    <property type="match status" value="1"/>
</dbReference>
<evidence type="ECO:0000256" key="4">
    <source>
        <dbReference type="ARBA" id="ARBA00023125"/>
    </source>
</evidence>
<dbReference type="GO" id="GO:0003677">
    <property type="term" value="F:DNA binding"/>
    <property type="evidence" value="ECO:0007669"/>
    <property type="project" value="UniProtKB-UniRule"/>
</dbReference>
<protein>
    <recommendedName>
        <fullName evidence="6">THAP-type domain-containing protein</fullName>
    </recommendedName>
</protein>
<evidence type="ECO:0000256" key="3">
    <source>
        <dbReference type="ARBA" id="ARBA00022833"/>
    </source>
</evidence>
<gene>
    <name evidence="7" type="ORF">DBV15_12412</name>
</gene>
<dbReference type="AlphaFoldDB" id="A0A4S2KX06"/>
<dbReference type="Gene3D" id="6.20.210.20">
    <property type="entry name" value="THAP domain"/>
    <property type="match status" value="1"/>
</dbReference>
<evidence type="ECO:0000256" key="1">
    <source>
        <dbReference type="ARBA" id="ARBA00022723"/>
    </source>
</evidence>
<name>A0A4S2KX06_9HYME</name>
<dbReference type="SUPFAM" id="SSF57716">
    <property type="entry name" value="Glucocorticoid receptor-like (DNA-binding domain)"/>
    <property type="match status" value="1"/>
</dbReference>
<evidence type="ECO:0000256" key="5">
    <source>
        <dbReference type="PROSITE-ProRule" id="PRU00309"/>
    </source>
</evidence>
<keyword evidence="4 5" id="KW-0238">DNA-binding</keyword>
<evidence type="ECO:0000256" key="2">
    <source>
        <dbReference type="ARBA" id="ARBA00022771"/>
    </source>
</evidence>